<evidence type="ECO:0000256" key="2">
    <source>
        <dbReference type="SAM" id="MobiDB-lite"/>
    </source>
</evidence>
<feature type="region of interest" description="Disordered" evidence="2">
    <location>
        <begin position="183"/>
        <end position="205"/>
    </location>
</feature>
<gene>
    <name evidence="3" type="ORF">Ocin01_01799</name>
</gene>
<accession>A0A1D2NIH9</accession>
<feature type="compositionally biased region" description="Basic and acidic residues" evidence="2">
    <location>
        <begin position="184"/>
        <end position="198"/>
    </location>
</feature>
<feature type="coiled-coil region" evidence="1">
    <location>
        <begin position="214"/>
        <end position="248"/>
    </location>
</feature>
<sequence>MNSLNSINGIGVVSTPITKKRTVTNLEEKALVRLGEPRPRPRKPLTKFTTTSPNPNLSDSHLIPAYRTTARESLPIVTKEEKKKLNISPTTGVLENSSSLRARHRLLKRKTIHSSLEDLRYTKNLSCESRKSIPLPSRDTHQYQVRYHDGSRSVTRVPASGNSQRVNENLLWRHSTVQTDAIIDADKDGGSGDKRNSFIDDDDNISNQNTFQSSRNIAQNNVEEEDNLANLSAENDLLKRKIEKERRKSIFYQIISTFVFTALRARSQRLDEIDELVQQKRVECAARMILHHLLLNSWKMTKGQVAAISTENAQLHKTIDNQSLQLTIVRKMQSMEKEKTSTVFKEYEKIKRNYGGTIKENETLKEEYSNVLEEKSSLEWSLKSLSDENTRLNTDLRIRLEKKEMQVRSMELDRMRAEKFSRENEDLAKEANISKSQIKELASQKKHWQEKAMEWESKCYEQQLEMENREKAYEKLLDEKKEVSKENEILALSKSKLEKAVDEAKVKLEESTTERKALQLSCNECKDQLEDLEDQVQYLQSTLRRYKRENAEIRQKLYDCTLKNVHKRRVWGAALYFIVSPFEAFKRFYFGTPEQSRERSSCGRSCSGMLDSDSKSSAI</sequence>
<reference evidence="3 4" key="1">
    <citation type="journal article" date="2016" name="Genome Biol. Evol.">
        <title>Gene Family Evolution Reflects Adaptation to Soil Environmental Stressors in the Genome of the Collembolan Orchesella cincta.</title>
        <authorList>
            <person name="Faddeeva-Vakhrusheva A."/>
            <person name="Derks M.F."/>
            <person name="Anvar S.Y."/>
            <person name="Agamennone V."/>
            <person name="Suring W."/>
            <person name="Smit S."/>
            <person name="van Straalen N.M."/>
            <person name="Roelofs D."/>
        </authorList>
    </citation>
    <scope>NUCLEOTIDE SEQUENCE [LARGE SCALE GENOMIC DNA]</scope>
    <source>
        <tissue evidence="3">Mixed pool</tissue>
    </source>
</reference>
<name>A0A1D2NIH9_ORCCI</name>
<feature type="coiled-coil region" evidence="1">
    <location>
        <begin position="393"/>
        <end position="556"/>
    </location>
</feature>
<dbReference type="EMBL" id="LJIJ01000034">
    <property type="protein sequence ID" value="ODN04895.1"/>
    <property type="molecule type" value="Genomic_DNA"/>
</dbReference>
<dbReference type="Proteomes" id="UP000094527">
    <property type="component" value="Unassembled WGS sequence"/>
</dbReference>
<feature type="compositionally biased region" description="Polar residues" evidence="2">
    <location>
        <begin position="47"/>
        <end position="59"/>
    </location>
</feature>
<keyword evidence="1" id="KW-0175">Coiled coil</keyword>
<feature type="region of interest" description="Disordered" evidence="2">
    <location>
        <begin position="36"/>
        <end position="59"/>
    </location>
</feature>
<evidence type="ECO:0000313" key="3">
    <source>
        <dbReference type="EMBL" id="ODN04895.1"/>
    </source>
</evidence>
<dbReference type="OMA" id="RREWANA"/>
<comment type="caution">
    <text evidence="3">The sequence shown here is derived from an EMBL/GenBank/DDBJ whole genome shotgun (WGS) entry which is preliminary data.</text>
</comment>
<protein>
    <submittedName>
        <fullName evidence="3">Uncharacterized protein</fullName>
    </submittedName>
</protein>
<organism evidence="3 4">
    <name type="scientific">Orchesella cincta</name>
    <name type="common">Springtail</name>
    <name type="synonym">Podura cincta</name>
    <dbReference type="NCBI Taxonomy" id="48709"/>
    <lineage>
        <taxon>Eukaryota</taxon>
        <taxon>Metazoa</taxon>
        <taxon>Ecdysozoa</taxon>
        <taxon>Arthropoda</taxon>
        <taxon>Hexapoda</taxon>
        <taxon>Collembola</taxon>
        <taxon>Entomobryomorpha</taxon>
        <taxon>Entomobryoidea</taxon>
        <taxon>Orchesellidae</taxon>
        <taxon>Orchesellinae</taxon>
        <taxon>Orchesella</taxon>
    </lineage>
</organism>
<evidence type="ECO:0000313" key="4">
    <source>
        <dbReference type="Proteomes" id="UP000094527"/>
    </source>
</evidence>
<dbReference type="AlphaFoldDB" id="A0A1D2NIH9"/>
<keyword evidence="4" id="KW-1185">Reference proteome</keyword>
<evidence type="ECO:0000256" key="1">
    <source>
        <dbReference type="SAM" id="Coils"/>
    </source>
</evidence>
<proteinExistence type="predicted"/>